<keyword evidence="2" id="KW-1185">Reference proteome</keyword>
<dbReference type="EMBL" id="JABANU010000003">
    <property type="protein sequence ID" value="MBI5974354.1"/>
    <property type="molecule type" value="Genomic_DNA"/>
</dbReference>
<protein>
    <recommendedName>
        <fullName evidence="3">Rho termination factor N-terminal domain-containing protein</fullName>
    </recommendedName>
</protein>
<comment type="caution">
    <text evidence="1">The sequence shown here is derived from an EMBL/GenBank/DDBJ whole genome shotgun (WGS) entry which is preliminary data.</text>
</comment>
<accession>A0ABS0T6I4</accession>
<evidence type="ECO:0000313" key="1">
    <source>
        <dbReference type="EMBL" id="MBI5974354.1"/>
    </source>
</evidence>
<organism evidence="1 2">
    <name type="scientific">Staphylococcus canis</name>
    <dbReference type="NCBI Taxonomy" id="2724942"/>
    <lineage>
        <taxon>Bacteria</taxon>
        <taxon>Bacillati</taxon>
        <taxon>Bacillota</taxon>
        <taxon>Bacilli</taxon>
        <taxon>Bacillales</taxon>
        <taxon>Staphylococcaceae</taxon>
        <taxon>Staphylococcus</taxon>
    </lineage>
</organism>
<dbReference type="RefSeq" id="WP_198617141.1">
    <property type="nucleotide sequence ID" value="NZ_JABANU010000003.1"/>
</dbReference>
<sequence length="385" mass="45585">MDKFKDEMDLLLAGLSDDERALFNEKMNDMLGGFDAESLWGGHSSITTLMHHYKVKEIKDLCKQYGIKGYSSLNKDEMLYHFITNLVTQEYFNQTVDRFNEDEKLALIMTNQYNAWGDSFETRLKIQDNFILFGVDEGDGYVYPWIPDEILDKVEQYIKQNESLRKIQLAYDLLEAATNLYGLYTFTQLQEVYREYLGESYSLLDIQKWINRVERVNPEMINFREENGVIVSKGLELEVIDYPHFMKDANYYMPETIEEMLRYKEWVMGIDEETQIDFLTWLDKNVIKNNPLNAIPDELAVELLTMMRHAVSYDMIDNVLNAMVEDGILKKRVASTGKNVVKPIFMKIRSWLYHGYTFKEYMKIMDQEEQQQRGKVIDFKQHRKK</sequence>
<reference evidence="1 2" key="1">
    <citation type="submission" date="2020-04" db="EMBL/GenBank/DDBJ databases">
        <title>Staphylococcus species from domestic dog.</title>
        <authorList>
            <person name="Paterson G.K."/>
        </authorList>
    </citation>
    <scope>NUCLEOTIDE SEQUENCE [LARGE SCALE GENOMIC DNA]</scope>
    <source>
        <strain evidence="1 2">H16/1A</strain>
    </source>
</reference>
<evidence type="ECO:0008006" key="3">
    <source>
        <dbReference type="Google" id="ProtNLM"/>
    </source>
</evidence>
<name>A0ABS0T6I4_9STAP</name>
<gene>
    <name evidence="1" type="ORF">HHH54_01925</name>
</gene>
<evidence type="ECO:0000313" key="2">
    <source>
        <dbReference type="Proteomes" id="UP000751852"/>
    </source>
</evidence>
<proteinExistence type="predicted"/>
<dbReference type="Proteomes" id="UP000751852">
    <property type="component" value="Unassembled WGS sequence"/>
</dbReference>